<feature type="compositionally biased region" description="Polar residues" evidence="2">
    <location>
        <begin position="203"/>
        <end position="230"/>
    </location>
</feature>
<dbReference type="InterPro" id="IPR002110">
    <property type="entry name" value="Ankyrin_rpt"/>
</dbReference>
<dbReference type="EMBL" id="AACB03000001">
    <property type="protein sequence ID" value="KAE8305055.1"/>
    <property type="molecule type" value="Genomic_DNA"/>
</dbReference>
<reference evidence="3 4" key="1">
    <citation type="journal article" date="2007" name="Science">
        <title>Genomic minimalism in the early diverging intestinal parasite Giardia lamblia.</title>
        <authorList>
            <person name="Morrison H.G."/>
            <person name="McArthur A.G."/>
            <person name="Gillin F.D."/>
            <person name="Aley S.B."/>
            <person name="Adam R.D."/>
            <person name="Olsen G.J."/>
            <person name="Best A.A."/>
            <person name="Cande W.Z."/>
            <person name="Chen F."/>
            <person name="Cipriano M.J."/>
            <person name="Davids B.J."/>
            <person name="Dawson S.C."/>
            <person name="Elmendorf H.G."/>
            <person name="Hehl A.B."/>
            <person name="Holder M.E."/>
            <person name="Huse S.M."/>
            <person name="Kim U.U."/>
            <person name="Lasek-Nesselquist E."/>
            <person name="Manning G."/>
            <person name="Nigam A."/>
            <person name="Nixon J.E."/>
            <person name="Palm D."/>
            <person name="Passamaneck N.E."/>
            <person name="Prabhu A."/>
            <person name="Reich C.I."/>
            <person name="Reiner D.S."/>
            <person name="Samuelson J."/>
            <person name="Svard S.G."/>
            <person name="Sogin M.L."/>
        </authorList>
    </citation>
    <scope>NUCLEOTIDE SEQUENCE [LARGE SCALE GENOMIC DNA]</scope>
    <source>
        <strain evidence="3 4">WB C6</strain>
    </source>
</reference>
<dbReference type="SUPFAM" id="SSF48403">
    <property type="entry name" value="Ankyrin repeat"/>
    <property type="match status" value="2"/>
</dbReference>
<dbReference type="OMA" id="ALMEAIM"/>
<feature type="coiled-coil region" evidence="1">
    <location>
        <begin position="259"/>
        <end position="293"/>
    </location>
</feature>
<name>A8B622_GIAIC</name>
<feature type="coiled-coil region" evidence="1">
    <location>
        <begin position="814"/>
        <end position="877"/>
    </location>
</feature>
<proteinExistence type="predicted"/>
<keyword evidence="4" id="KW-1185">Reference proteome</keyword>
<dbReference type="PANTHER" id="PTHR24120">
    <property type="entry name" value="GH07239P"/>
    <property type="match status" value="1"/>
</dbReference>
<feature type="region of interest" description="Disordered" evidence="2">
    <location>
        <begin position="761"/>
        <end position="797"/>
    </location>
</feature>
<feature type="region of interest" description="Disordered" evidence="2">
    <location>
        <begin position="1405"/>
        <end position="1466"/>
    </location>
</feature>
<feature type="coiled-coil region" evidence="1">
    <location>
        <begin position="557"/>
        <end position="654"/>
    </location>
</feature>
<keyword evidence="1" id="KW-0175">Coiled coil</keyword>
<dbReference type="InterPro" id="IPR036770">
    <property type="entry name" value="Ankyrin_rpt-contain_sf"/>
</dbReference>
<feature type="compositionally biased region" description="Basic residues" evidence="2">
    <location>
        <begin position="403"/>
        <end position="412"/>
    </location>
</feature>
<dbReference type="STRING" id="184922.A8B622"/>
<feature type="region of interest" description="Disordered" evidence="2">
    <location>
        <begin position="1022"/>
        <end position="1043"/>
    </location>
</feature>
<feature type="region of interest" description="Disordered" evidence="2">
    <location>
        <begin position="402"/>
        <end position="443"/>
    </location>
</feature>
<dbReference type="HOGENOM" id="CLU_236384_0_0_1"/>
<dbReference type="PANTHER" id="PTHR24120:SF4">
    <property type="entry name" value="GH07239P"/>
    <property type="match status" value="1"/>
</dbReference>
<evidence type="ECO:0000313" key="4">
    <source>
        <dbReference type="Proteomes" id="UP000001548"/>
    </source>
</evidence>
<gene>
    <name evidence="3" type="ORF">GL50803_00103810</name>
</gene>
<comment type="caution">
    <text evidence="3">The sequence shown here is derived from an EMBL/GenBank/DDBJ whole genome shotgun (WGS) entry which is preliminary data.</text>
</comment>
<accession>A8B622</accession>
<protein>
    <submittedName>
        <fullName evidence="3">Ankyrin repeat protein 1</fullName>
    </submittedName>
</protein>
<organism evidence="3 4">
    <name type="scientific">Giardia intestinalis (strain ATCC 50803 / WB clone C6)</name>
    <name type="common">Giardia lamblia</name>
    <dbReference type="NCBI Taxonomy" id="184922"/>
    <lineage>
        <taxon>Eukaryota</taxon>
        <taxon>Metamonada</taxon>
        <taxon>Diplomonadida</taxon>
        <taxon>Hexamitidae</taxon>
        <taxon>Giardiinae</taxon>
        <taxon>Giardia</taxon>
    </lineage>
</organism>
<dbReference type="GeneID" id="5702285"/>
<dbReference type="RefSeq" id="XP_001709362.1">
    <property type="nucleotide sequence ID" value="XM_001709310.1"/>
</dbReference>
<sequence>MFQSPSEAAWFHAVAQGDQETVRSLVESFKGYVNIDGDTALIQACRAGNLKMAHILIPYEAGLVSTSGYTALMVAALSNNPGLCEVLAPLEKDITLDDGRDSYMLAAQVGAAAALLMMTKNFKLRQDKARLNALDYAVNSGHLDCVNIILSSQRISNIELKYAINVASENRFLEIERALVSFKNNARRTSNVHAFVPSKHRPSTTQPQTKTSVYAAESSPSPMRTPQQNPLTASQMTTSYVGSVTSSVTDFNDRHGQTVSMLRHKITELTNSMQIKENEIITLQMENLKLQQANYPYCLPTTEPAATATATSPIGFGTSPAIGNYALSCLDNESAMAELTERIRHLEDAYALSVQENMNLQHMLQMAQTGQKHLSDEPYIQEENQKNTDILVYEDLEFLRPSSAKKPRRRSKSVTAMLKDKSRPRTPPMCGPKRSTADPSENVFSRQNRKYLGDLQDAPISCSIVTTEEFDKIIDEKNNTIAMLQELISEYQSRGVSDLQATVGYQEMKAESSVKSRNSNRLSTSSLFGRGKSVRKDATTRSSSSFDAYRKNTIIQLAERDKEIHLLREQLARVETDGTITPKTLETNKEELMNKVIAEQAAKINELQELLDATELHRVQMPVPAAIDSLTDKIKALEHEVEDLLKENETLKKELSERPQHDDSKLCKILANSRVGVKGLSESLCASTMEDVVDTISSTRELISLLADKDAEIERLREVINSMPDLDPGNLDHSQTSPKQIQLLLDELETKTQELDDLKASMGSMGNTMTNSKRSLSLGRLKKKDRSRAATPVASSKRIPQDLADENVRLTNEVLLLAERVRGLEADNDRLEKLTRESNKCTSPPLYDDATNMKKLLEQLKATNERLVAENTHLKERLQRSATKNADQECLAFVFNDMKEDSPVLCDVVARIATPPASVVLDAHDSAYADDGQSSTARLNAILGVQIGAGGVSLPQQASLDMLQTKDATITSLQAELLEKNEEIDRLKYIISAYSVNIAQEQPAVLNGSPNLDGESEVIKLTDSRSTRSSKKSVSRATTPSSMVHSTTSLAKSRAAFGRCRSTSLQNSQFHQGNLINTEQAEIDALKLAIQERDEEILRLRSLREEQLSLALPASDATNELTAQKEKVRLLTLAANEQELEIDKLKAEIRRLTADNSALLKEVQTYGDDMDILRETQEKLRTIESTMETRDNSIAEVEGRLRVLTSENDKLRTVGEQREAQLQATQLLLAQASSREYSQILAKKDDEIERLITLLENINTNTVQRESTANTISAIAPVSTHVVDASVSIDLLVEPLQDPPGFLSYEVAAHEVSKRLAEYTVEKISGIYDMLDNVVQEYVAREEALAMQVVSLQKALEAETQDGMVSRLPDPVCYDIYDELERDLRAELAQTKEALAKATDLLEEREEALERTDRPKSSIRYPPPPSSSSKDAHVISRHATPEPSDSADAFESLPTEQLHEPSPLSGKPVVLHYASNILLAKDAEIGRLQNLLMLMADRSLDNDAAKNSLDQRPHPSEDIDSLVIENVALSNEVDILNLSISIQNNVISTIADHYIKKHPTAESGDPTVSLLEGKILSLTEQLAQADGQVTQLMAEVHATGASRASSSQRPASVFLPRSHPLSEYRSASVLRTSSGDEKIPSSNSFDAFPVAASSPLDQLSIGLIKPSVAPIVTAILRSSEQSAHEPLKNPTALMEAIMTGNMRAIGANLQQIGYSLENGTTALMLAAEYNVPAAVKYLAEFEAGKTRSDGKRAIDIALQLDHLKVATLLLNWEGLDISVYSSEGNRRTELMTAAAHGDVYIVFNLLGLQAKLQDSEGRTALMYACEAGHVACARLLLVEKEIRDNQGNDALFYVSKDLPSHYILSSLLSSRSV</sequence>
<dbReference type="Pfam" id="PF12796">
    <property type="entry name" value="Ank_2"/>
    <property type="match status" value="3"/>
</dbReference>
<dbReference type="Proteomes" id="UP000001548">
    <property type="component" value="Unassembled WGS sequence"/>
</dbReference>
<dbReference type="SMART" id="SM00248">
    <property type="entry name" value="ANK"/>
    <property type="match status" value="6"/>
</dbReference>
<evidence type="ECO:0000256" key="2">
    <source>
        <dbReference type="SAM" id="MobiDB-lite"/>
    </source>
</evidence>
<dbReference type="VEuPathDB" id="GiardiaDB:GL50803_103810"/>
<dbReference type="Gene3D" id="1.25.40.20">
    <property type="entry name" value="Ankyrin repeat-containing domain"/>
    <property type="match status" value="2"/>
</dbReference>
<feature type="coiled-coil region" evidence="1">
    <location>
        <begin position="1076"/>
        <end position="1162"/>
    </location>
</feature>
<evidence type="ECO:0000313" key="3">
    <source>
        <dbReference type="EMBL" id="KAE8305055.1"/>
    </source>
</evidence>
<evidence type="ECO:0000256" key="1">
    <source>
        <dbReference type="SAM" id="Coils"/>
    </source>
</evidence>
<dbReference type="KEGG" id="gla:GL50803_00103810"/>
<feature type="region of interest" description="Disordered" evidence="2">
    <location>
        <begin position="197"/>
        <end position="230"/>
    </location>
</feature>